<dbReference type="Proteomes" id="UP000695000">
    <property type="component" value="Unplaced"/>
</dbReference>
<dbReference type="PANTHER" id="PTHR13989:SF16">
    <property type="entry name" value="REPLICATION PROTEIN A2"/>
    <property type="match status" value="1"/>
</dbReference>
<organism evidence="9 10">
    <name type="scientific">Nicrophorus vespilloides</name>
    <name type="common">Boreal carrion beetle</name>
    <dbReference type="NCBI Taxonomy" id="110193"/>
    <lineage>
        <taxon>Eukaryota</taxon>
        <taxon>Metazoa</taxon>
        <taxon>Ecdysozoa</taxon>
        <taxon>Arthropoda</taxon>
        <taxon>Hexapoda</taxon>
        <taxon>Insecta</taxon>
        <taxon>Pterygota</taxon>
        <taxon>Neoptera</taxon>
        <taxon>Endopterygota</taxon>
        <taxon>Coleoptera</taxon>
        <taxon>Polyphaga</taxon>
        <taxon>Staphyliniformia</taxon>
        <taxon>Silphidae</taxon>
        <taxon>Nicrophorinae</taxon>
        <taxon>Nicrophorus</taxon>
    </lineage>
</organism>
<evidence type="ECO:0000256" key="6">
    <source>
        <dbReference type="SAM" id="MobiDB-lite"/>
    </source>
</evidence>
<dbReference type="SUPFAM" id="SSF46785">
    <property type="entry name" value="Winged helix' DNA-binding domain"/>
    <property type="match status" value="1"/>
</dbReference>
<evidence type="ECO:0000256" key="5">
    <source>
        <dbReference type="ARBA" id="ARBA00023242"/>
    </source>
</evidence>
<evidence type="ECO:0000313" key="9">
    <source>
        <dbReference type="Proteomes" id="UP000695000"/>
    </source>
</evidence>
<evidence type="ECO:0000313" key="10">
    <source>
        <dbReference type="RefSeq" id="XP_017784903.1"/>
    </source>
</evidence>
<keyword evidence="4" id="KW-0238">DNA-binding</keyword>
<dbReference type="Pfam" id="PF08784">
    <property type="entry name" value="RPA_C"/>
    <property type="match status" value="1"/>
</dbReference>
<dbReference type="InterPro" id="IPR014892">
    <property type="entry name" value="RPA_C"/>
</dbReference>
<feature type="domain" description="OB" evidence="7">
    <location>
        <begin position="61"/>
        <end position="129"/>
    </location>
</feature>
<feature type="compositionally biased region" description="Basic and acidic residues" evidence="6">
    <location>
        <begin position="20"/>
        <end position="29"/>
    </location>
</feature>
<dbReference type="InterPro" id="IPR036388">
    <property type="entry name" value="WH-like_DNA-bd_sf"/>
</dbReference>
<dbReference type="Pfam" id="PF01336">
    <property type="entry name" value="tRNA_anti-codon"/>
    <property type="match status" value="1"/>
</dbReference>
<comment type="subcellular location">
    <subcellularLocation>
        <location evidence="1">Nucleus</location>
    </subcellularLocation>
</comment>
<reference evidence="10" key="1">
    <citation type="submission" date="2025-08" db="UniProtKB">
        <authorList>
            <consortium name="RefSeq"/>
        </authorList>
    </citation>
    <scope>IDENTIFICATION</scope>
    <source>
        <tissue evidence="10">Whole Larva</tissue>
    </source>
</reference>
<dbReference type="CDD" id="cd04478">
    <property type="entry name" value="RPA2_DBD_D"/>
    <property type="match status" value="1"/>
</dbReference>
<evidence type="ECO:0000256" key="2">
    <source>
        <dbReference type="ARBA" id="ARBA00007815"/>
    </source>
</evidence>
<comment type="similarity">
    <text evidence="2">Belongs to the replication factor A protein 2 family.</text>
</comment>
<dbReference type="SUPFAM" id="SSF50249">
    <property type="entry name" value="Nucleic acid-binding proteins"/>
    <property type="match status" value="1"/>
</dbReference>
<evidence type="ECO:0000256" key="1">
    <source>
        <dbReference type="ARBA" id="ARBA00004123"/>
    </source>
</evidence>
<dbReference type="InterPro" id="IPR004365">
    <property type="entry name" value="NA-bd_OB_tRNA"/>
</dbReference>
<sequence>MFFDTSGSGQGFFNSNDVDSPSKKKSQEPRRVQNIVPVCVRQIRDCTEEEFELFGMKVQIVRIIGILREVNVTSTQASYTVEDHTGSINGILWLETDNDKLPTVLEGRYVQIYGTLRSINGEKSVMIFNLSQVKNINMITTHLLEMIHVRLVAEKMSKDGKVLQIQNNPGAELANSMSVMFDGSSSTTNKLTRIQQAVYRIIMPDDGSGSKLGVGRQDILSKFPDHERMEVNNAIEYLSSEGHIFSSIDENHFLATDAINN</sequence>
<feature type="compositionally biased region" description="Polar residues" evidence="6">
    <location>
        <begin position="1"/>
        <end position="19"/>
    </location>
</feature>
<feature type="domain" description="Replication protein A C-terminal" evidence="8">
    <location>
        <begin position="176"/>
        <end position="251"/>
    </location>
</feature>
<keyword evidence="9" id="KW-1185">Reference proteome</keyword>
<protein>
    <submittedName>
        <fullName evidence="10">Replication protein A 32 kDa subunit</fullName>
    </submittedName>
</protein>
<feature type="region of interest" description="Disordered" evidence="6">
    <location>
        <begin position="1"/>
        <end position="29"/>
    </location>
</feature>
<keyword evidence="5" id="KW-0539">Nucleus</keyword>
<proteinExistence type="inferred from homology"/>
<keyword evidence="3" id="KW-0235">DNA replication</keyword>
<dbReference type="Gene3D" id="2.40.50.140">
    <property type="entry name" value="Nucleic acid-binding proteins"/>
    <property type="match status" value="1"/>
</dbReference>
<evidence type="ECO:0000256" key="4">
    <source>
        <dbReference type="ARBA" id="ARBA00023125"/>
    </source>
</evidence>
<accession>A0ABM1NDK3</accession>
<dbReference type="Gene3D" id="1.10.10.10">
    <property type="entry name" value="Winged helix-like DNA-binding domain superfamily/Winged helix DNA-binding domain"/>
    <property type="match status" value="1"/>
</dbReference>
<dbReference type="PANTHER" id="PTHR13989">
    <property type="entry name" value="REPLICATION PROTEIN A-RELATED"/>
    <property type="match status" value="1"/>
</dbReference>
<dbReference type="InterPro" id="IPR014646">
    <property type="entry name" value="Rfa2/RPA32"/>
</dbReference>
<dbReference type="InterPro" id="IPR036390">
    <property type="entry name" value="WH_DNA-bd_sf"/>
</dbReference>
<evidence type="ECO:0000256" key="3">
    <source>
        <dbReference type="ARBA" id="ARBA00022705"/>
    </source>
</evidence>
<gene>
    <name evidence="10" type="primary">LOC108568367</name>
</gene>
<dbReference type="InterPro" id="IPR012340">
    <property type="entry name" value="NA-bd_OB-fold"/>
</dbReference>
<evidence type="ECO:0000259" key="8">
    <source>
        <dbReference type="Pfam" id="PF08784"/>
    </source>
</evidence>
<name>A0ABM1NDK3_NICVS</name>
<dbReference type="InterPro" id="IPR040260">
    <property type="entry name" value="RFA2-like"/>
</dbReference>
<dbReference type="RefSeq" id="XP_017784903.1">
    <property type="nucleotide sequence ID" value="XM_017929414.1"/>
</dbReference>
<evidence type="ECO:0000259" key="7">
    <source>
        <dbReference type="Pfam" id="PF01336"/>
    </source>
</evidence>
<dbReference type="PIRSF" id="PIRSF036949">
    <property type="entry name" value="RPA32"/>
    <property type="match status" value="1"/>
</dbReference>
<dbReference type="GeneID" id="108568367"/>